<keyword evidence="1 2" id="KW-0533">Nickel</keyword>
<dbReference type="GO" id="GO:0016829">
    <property type="term" value="F:lyase activity"/>
    <property type="evidence" value="ECO:0007669"/>
    <property type="project" value="UniProtKB-UniRule"/>
</dbReference>
<dbReference type="AlphaFoldDB" id="A0A852U3N8"/>
<dbReference type="Pfam" id="PF01969">
    <property type="entry name" value="Ni_insertion"/>
    <property type="match status" value="1"/>
</dbReference>
<dbReference type="NCBIfam" id="TIGR00299">
    <property type="entry name" value="nickel pincer cofactor biosynthesis protein LarC"/>
    <property type="match status" value="1"/>
</dbReference>
<name>A0A852U3N8_9ACTN</name>
<protein>
    <recommendedName>
        <fullName evidence="2">Pyridinium-3,5-bisthiocarboxylic acid mononucleotide nickel insertion protein</fullName>
        <shortName evidence="2">P2TMN nickel insertion protein</shortName>
        <ecNumber evidence="2">4.99.1.12</ecNumber>
    </recommendedName>
    <alternativeName>
        <fullName evidence="2">Nickel-pincer cofactor biosynthesis protein LarC</fullName>
    </alternativeName>
</protein>
<sequence>MILWLHPFAGISGDMLLGALIDLGAPVADVTASIEATGLTGWRLEARRVQKEGIAATKADVRVEDAATSRRAGELIERAELARPEPVARIAAEAIASIARVEARLHGAEPEEVHLHEIGGLDTVVDTVGVAAALHLLGVDEVVSAPLVLGRTTIGTAHGRLPAPAPATLALLRGVPVTGEEIEAETVTPTGAALLAATAAEYGPPPPMLLHGTGYGAGDRTLPDRPNVLQATLGERIGAGHAGHGPTAEERYVVLETNVDDATGETLGHVVERALEAGAADAWVAPIVMKKGRPAHTVHVLCRPERVPELEALLLRESGSLGARRTPTGRVALPRRTTTVVLDGCEIRVKHGPWRAKPEHDDAVRAAKALGVPLREVAERALRALPPEPGR</sequence>
<gene>
    <name evidence="2" type="primary">larC</name>
    <name evidence="3" type="ORF">HDA32_005958</name>
</gene>
<reference evidence="3 4" key="1">
    <citation type="submission" date="2020-07" db="EMBL/GenBank/DDBJ databases">
        <title>Sequencing the genomes of 1000 actinobacteria strains.</title>
        <authorList>
            <person name="Klenk H.-P."/>
        </authorList>
    </citation>
    <scope>NUCLEOTIDE SEQUENCE [LARGE SCALE GENOMIC DNA]</scope>
    <source>
        <strain evidence="3 4">CXB654</strain>
    </source>
</reference>
<proteinExistence type="inferred from homology"/>
<organism evidence="3 4">
    <name type="scientific">Spinactinospora alkalitolerans</name>
    <dbReference type="NCBI Taxonomy" id="687207"/>
    <lineage>
        <taxon>Bacteria</taxon>
        <taxon>Bacillati</taxon>
        <taxon>Actinomycetota</taxon>
        <taxon>Actinomycetes</taxon>
        <taxon>Streptosporangiales</taxon>
        <taxon>Nocardiopsidaceae</taxon>
        <taxon>Spinactinospora</taxon>
    </lineage>
</organism>
<dbReference type="RefSeq" id="WP_179646249.1">
    <property type="nucleotide sequence ID" value="NZ_BAAAYY010000005.1"/>
</dbReference>
<dbReference type="EMBL" id="JACCCC010000001">
    <property type="protein sequence ID" value="NYE50838.1"/>
    <property type="molecule type" value="Genomic_DNA"/>
</dbReference>
<evidence type="ECO:0000313" key="3">
    <source>
        <dbReference type="EMBL" id="NYE50838.1"/>
    </source>
</evidence>
<comment type="caution">
    <text evidence="3">The sequence shown here is derived from an EMBL/GenBank/DDBJ whole genome shotgun (WGS) entry which is preliminary data.</text>
</comment>
<dbReference type="EC" id="4.99.1.12" evidence="2"/>
<comment type="catalytic activity">
    <reaction evidence="2">
        <text>Ni(II)-pyridinium-3,5-bisthiocarboxylate mononucleotide = pyridinium-3,5-bisthiocarboxylate mononucleotide + Ni(2+)</text>
        <dbReference type="Rhea" id="RHEA:54784"/>
        <dbReference type="ChEBI" id="CHEBI:49786"/>
        <dbReference type="ChEBI" id="CHEBI:137372"/>
        <dbReference type="ChEBI" id="CHEBI:137373"/>
        <dbReference type="EC" id="4.99.1.12"/>
    </reaction>
</comment>
<comment type="function">
    <text evidence="2">Involved in the biosynthesis of a nickel-pincer cofactor ((SCS)Ni(II) pincer complex). Binds Ni(2+), and functions in nickel delivery to pyridinium-3,5-bisthiocarboxylic acid mononucleotide (P2TMN), to form the mature cofactor. Is thus probably required for the activation of nickel-pincer cofactor-dependent enzymes.</text>
</comment>
<accession>A0A852U3N8</accession>
<keyword evidence="4" id="KW-1185">Reference proteome</keyword>
<dbReference type="HAMAP" id="MF_01074">
    <property type="entry name" value="LarC"/>
    <property type="match status" value="1"/>
</dbReference>
<dbReference type="GO" id="GO:0016151">
    <property type="term" value="F:nickel cation binding"/>
    <property type="evidence" value="ECO:0007669"/>
    <property type="project" value="UniProtKB-UniRule"/>
</dbReference>
<dbReference type="InterPro" id="IPR002822">
    <property type="entry name" value="Ni_insertion"/>
</dbReference>
<keyword evidence="2" id="KW-0456">Lyase</keyword>
<evidence type="ECO:0000256" key="1">
    <source>
        <dbReference type="ARBA" id="ARBA00022596"/>
    </source>
</evidence>
<dbReference type="GO" id="GO:0051604">
    <property type="term" value="P:protein maturation"/>
    <property type="evidence" value="ECO:0007669"/>
    <property type="project" value="UniProtKB-UniRule"/>
</dbReference>
<evidence type="ECO:0000313" key="4">
    <source>
        <dbReference type="Proteomes" id="UP000589036"/>
    </source>
</evidence>
<dbReference type="PANTHER" id="PTHR36566:SF1">
    <property type="entry name" value="PYRIDINIUM-3,5-BISTHIOCARBOXYLIC ACID MONONUCLEOTIDE NICKEL INSERTION PROTEIN"/>
    <property type="match status" value="1"/>
</dbReference>
<dbReference type="Proteomes" id="UP000589036">
    <property type="component" value="Unassembled WGS sequence"/>
</dbReference>
<evidence type="ECO:0000256" key="2">
    <source>
        <dbReference type="HAMAP-Rule" id="MF_01074"/>
    </source>
</evidence>
<comment type="similarity">
    <text evidence="2">Belongs to the LarC family.</text>
</comment>
<dbReference type="PANTHER" id="PTHR36566">
    <property type="entry name" value="NICKEL INSERTION PROTEIN-RELATED"/>
    <property type="match status" value="1"/>
</dbReference>
<dbReference type="Gene3D" id="3.30.70.1380">
    <property type="entry name" value="Transcriptional regulatory protein pf0864 domain like"/>
    <property type="match status" value="1"/>
</dbReference>